<dbReference type="Gene3D" id="3.40.190.10">
    <property type="entry name" value="Periplasmic binding protein-like II"/>
    <property type="match status" value="1"/>
</dbReference>
<evidence type="ECO:0000313" key="3">
    <source>
        <dbReference type="EMBL" id="PKK88907.1"/>
    </source>
</evidence>
<organism evidence="3 4">
    <name type="scientific">Candidatus Wallbacteria bacterium HGW-Wallbacteria-1</name>
    <dbReference type="NCBI Taxonomy" id="2013854"/>
    <lineage>
        <taxon>Bacteria</taxon>
        <taxon>Candidatus Walliibacteriota</taxon>
    </lineage>
</organism>
<reference evidence="3 4" key="1">
    <citation type="journal article" date="2017" name="ISME J.">
        <title>Potential for microbial H2 and metal transformations associated with novel bacteria and archaea in deep terrestrial subsurface sediments.</title>
        <authorList>
            <person name="Hernsdorf A.W."/>
            <person name="Amano Y."/>
            <person name="Miyakawa K."/>
            <person name="Ise K."/>
            <person name="Suzuki Y."/>
            <person name="Anantharaman K."/>
            <person name="Probst A."/>
            <person name="Burstein D."/>
            <person name="Thomas B.C."/>
            <person name="Banfield J.F."/>
        </authorList>
    </citation>
    <scope>NUCLEOTIDE SEQUENCE [LARGE SCALE GENOMIC DNA]</scope>
    <source>
        <strain evidence="3">HGW-Wallbacteria-1</strain>
    </source>
</reference>
<dbReference type="Pfam" id="PF12849">
    <property type="entry name" value="PBP_like_2"/>
    <property type="match status" value="1"/>
</dbReference>
<feature type="region of interest" description="Disordered" evidence="1">
    <location>
        <begin position="1"/>
        <end position="24"/>
    </location>
</feature>
<feature type="compositionally biased region" description="Polar residues" evidence="1">
    <location>
        <begin position="1"/>
        <end position="17"/>
    </location>
</feature>
<feature type="domain" description="PBP" evidence="2">
    <location>
        <begin position="95"/>
        <end position="204"/>
    </location>
</feature>
<comment type="caution">
    <text evidence="3">The sequence shown here is derived from an EMBL/GenBank/DDBJ whole genome shotgun (WGS) entry which is preliminary data.</text>
</comment>
<name>A0A2N1PKM8_9BACT</name>
<dbReference type="InterPro" id="IPR024370">
    <property type="entry name" value="PBP_domain"/>
</dbReference>
<dbReference type="EMBL" id="PGXC01000031">
    <property type="protein sequence ID" value="PKK88907.1"/>
    <property type="molecule type" value="Genomic_DNA"/>
</dbReference>
<protein>
    <recommendedName>
        <fullName evidence="2">PBP domain-containing protein</fullName>
    </recommendedName>
</protein>
<evidence type="ECO:0000313" key="4">
    <source>
        <dbReference type="Proteomes" id="UP000233256"/>
    </source>
</evidence>
<gene>
    <name evidence="3" type="ORF">CVV64_16820</name>
</gene>
<proteinExistence type="predicted"/>
<accession>A0A2N1PKM8</accession>
<dbReference type="SUPFAM" id="SSF53850">
    <property type="entry name" value="Periplasmic binding protein-like II"/>
    <property type="match status" value="1"/>
</dbReference>
<evidence type="ECO:0000259" key="2">
    <source>
        <dbReference type="Pfam" id="PF12849"/>
    </source>
</evidence>
<sequence>MINNNLDTTISGSTPSKSAVPGLSAKNNSPVFRSSLWDSAKGVPALFSLFSDTGKFKTLFSMAVMAAMLPVLVLTWSASPAAAADAAAEKAEASAVKVIVNSDVADESLKSDFIMNVFLGKITKWPEGKKIIPVVLGKGDTAREFLRNYVKKTPQQFSTFWKKQVFTGKGTPPKEFDTDSELIEFVQKTSGAVGFVAASTEPENVKVVKID</sequence>
<dbReference type="Proteomes" id="UP000233256">
    <property type="component" value="Unassembled WGS sequence"/>
</dbReference>
<dbReference type="AlphaFoldDB" id="A0A2N1PKM8"/>
<evidence type="ECO:0000256" key="1">
    <source>
        <dbReference type="SAM" id="MobiDB-lite"/>
    </source>
</evidence>